<organism evidence="2 3">
    <name type="scientific">Nonomuraea roseola</name>
    <dbReference type="NCBI Taxonomy" id="46179"/>
    <lineage>
        <taxon>Bacteria</taxon>
        <taxon>Bacillati</taxon>
        <taxon>Actinomycetota</taxon>
        <taxon>Actinomycetes</taxon>
        <taxon>Streptosporangiales</taxon>
        <taxon>Streptosporangiaceae</taxon>
        <taxon>Nonomuraea</taxon>
    </lineage>
</organism>
<evidence type="ECO:0000256" key="1">
    <source>
        <dbReference type="SAM" id="MobiDB-lite"/>
    </source>
</evidence>
<accession>A0ABV5QBA4</accession>
<comment type="caution">
    <text evidence="2">The sequence shown here is derived from an EMBL/GenBank/DDBJ whole genome shotgun (WGS) entry which is preliminary data.</text>
</comment>
<evidence type="ECO:0000313" key="2">
    <source>
        <dbReference type="EMBL" id="MFB9532629.1"/>
    </source>
</evidence>
<protein>
    <submittedName>
        <fullName evidence="2">Uncharacterized protein</fullName>
    </submittedName>
</protein>
<evidence type="ECO:0000313" key="3">
    <source>
        <dbReference type="Proteomes" id="UP001589646"/>
    </source>
</evidence>
<name>A0ABV5QBA4_9ACTN</name>
<reference evidence="2 3" key="1">
    <citation type="submission" date="2024-09" db="EMBL/GenBank/DDBJ databases">
        <authorList>
            <person name="Sun Q."/>
            <person name="Mori K."/>
        </authorList>
    </citation>
    <scope>NUCLEOTIDE SEQUENCE [LARGE SCALE GENOMIC DNA]</scope>
    <source>
        <strain evidence="2 3">JCM 3323</strain>
    </source>
</reference>
<gene>
    <name evidence="2" type="ORF">ACFFRN_38990</name>
</gene>
<proteinExistence type="predicted"/>
<dbReference type="EMBL" id="JBHMCE010000014">
    <property type="protein sequence ID" value="MFB9532629.1"/>
    <property type="molecule type" value="Genomic_DNA"/>
</dbReference>
<feature type="region of interest" description="Disordered" evidence="1">
    <location>
        <begin position="35"/>
        <end position="61"/>
    </location>
</feature>
<keyword evidence="3" id="KW-1185">Reference proteome</keyword>
<sequence length="61" mass="6345">MVEIETDNELAALPGVQRLGSTLVMWSVAENRPCPSGPPPCAPGCSMNPGRRALGGSPGRR</sequence>
<dbReference type="RefSeq" id="WP_346117645.1">
    <property type="nucleotide sequence ID" value="NZ_BAAAXC010000005.1"/>
</dbReference>
<dbReference type="Proteomes" id="UP001589646">
    <property type="component" value="Unassembled WGS sequence"/>
</dbReference>